<evidence type="ECO:0000313" key="4">
    <source>
        <dbReference type="WBParaSite" id="MBELARI_LOCUS21687"/>
    </source>
</evidence>
<dbReference type="InterPro" id="IPR000535">
    <property type="entry name" value="MSP_dom"/>
</dbReference>
<dbReference type="InterPro" id="IPR008962">
    <property type="entry name" value="PapD-like_sf"/>
</dbReference>
<feature type="domain" description="MSP" evidence="2">
    <location>
        <begin position="26"/>
        <end position="143"/>
    </location>
</feature>
<dbReference type="PANTHER" id="PTHR21513:SF27">
    <property type="entry name" value="MAJOR SPERM PROTEIN"/>
    <property type="match status" value="1"/>
</dbReference>
<organism evidence="3 4">
    <name type="scientific">Mesorhabditis belari</name>
    <dbReference type="NCBI Taxonomy" id="2138241"/>
    <lineage>
        <taxon>Eukaryota</taxon>
        <taxon>Metazoa</taxon>
        <taxon>Ecdysozoa</taxon>
        <taxon>Nematoda</taxon>
        <taxon>Chromadorea</taxon>
        <taxon>Rhabditida</taxon>
        <taxon>Rhabditina</taxon>
        <taxon>Rhabditomorpha</taxon>
        <taxon>Rhabditoidea</taxon>
        <taxon>Rhabditidae</taxon>
        <taxon>Mesorhabditinae</taxon>
        <taxon>Mesorhabditis</taxon>
    </lineage>
</organism>
<comment type="function">
    <text evidence="1">Central component in molecular interactions underlying sperm crawling. Forms an extensive filament system that extends from sperm villipoda, along the leading edge of the pseudopod.</text>
</comment>
<dbReference type="Proteomes" id="UP000887575">
    <property type="component" value="Unassembled WGS sequence"/>
</dbReference>
<keyword evidence="1" id="KW-0963">Cytoplasm</keyword>
<evidence type="ECO:0000256" key="1">
    <source>
        <dbReference type="RuleBase" id="RU003425"/>
    </source>
</evidence>
<dbReference type="SUPFAM" id="SSF49354">
    <property type="entry name" value="PapD-like"/>
    <property type="match status" value="1"/>
</dbReference>
<keyword evidence="3" id="KW-1185">Reference proteome</keyword>
<name>A0AAF3J7U5_9BILA</name>
<evidence type="ECO:0000259" key="2">
    <source>
        <dbReference type="PROSITE" id="PS50202"/>
    </source>
</evidence>
<dbReference type="PANTHER" id="PTHR21513">
    <property type="entry name" value="MAJOR SPERM PROTEIN"/>
    <property type="match status" value="1"/>
</dbReference>
<proteinExistence type="predicted"/>
<dbReference type="Pfam" id="PF00635">
    <property type="entry name" value="Motile_Sperm"/>
    <property type="match status" value="1"/>
</dbReference>
<dbReference type="InterPro" id="IPR013783">
    <property type="entry name" value="Ig-like_fold"/>
</dbReference>
<dbReference type="AlphaFoldDB" id="A0AAF3J7U5"/>
<keyword evidence="1" id="KW-0206">Cytoskeleton</keyword>
<protein>
    <recommendedName>
        <fullName evidence="1">Major sperm protein</fullName>
    </recommendedName>
</protein>
<dbReference type="PROSITE" id="PS50202">
    <property type="entry name" value="MSP"/>
    <property type="match status" value="1"/>
</dbReference>
<dbReference type="Gene3D" id="2.60.40.10">
    <property type="entry name" value="Immunoglobulins"/>
    <property type="match status" value="1"/>
</dbReference>
<evidence type="ECO:0000313" key="3">
    <source>
        <dbReference type="Proteomes" id="UP000887575"/>
    </source>
</evidence>
<dbReference type="WBParaSite" id="MBELARI_LOCUS21687">
    <property type="protein sequence ID" value="MBELARI_LOCUS21687"/>
    <property type="gene ID" value="MBELARI_LOCUS21687"/>
</dbReference>
<accession>A0AAF3J7U5</accession>
<reference evidence="4" key="1">
    <citation type="submission" date="2024-02" db="UniProtKB">
        <authorList>
            <consortium name="WormBaseParasite"/>
        </authorList>
    </citation>
    <scope>IDENTIFICATION</scope>
</reference>
<sequence length="144" mass="16706">MPTFSFLYSPFTVTRFFMDTEKKKFYLQVEPSDKIHFTKEPESGQIKATLTIMNKSDTRQAYKVKCTRNDLFKIRPSVGLLDYKQNAIIEIVCLLKDGEEMEPDRHHFGIYHIPAPEGCTCEGAWQEHYGPPQGELRVKVVFDP</sequence>